<dbReference type="EMBL" id="LEKV01004794">
    <property type="protein sequence ID" value="KVH93103.1"/>
    <property type="molecule type" value="Genomic_DNA"/>
</dbReference>
<dbReference type="AlphaFoldDB" id="A0A103XLV4"/>
<evidence type="ECO:0000256" key="1">
    <source>
        <dbReference type="ARBA" id="ARBA00004370"/>
    </source>
</evidence>
<evidence type="ECO:0000256" key="2">
    <source>
        <dbReference type="ARBA" id="ARBA00022692"/>
    </source>
</evidence>
<accession>A0A103XLV4</accession>
<dbReference type="Pfam" id="PF01094">
    <property type="entry name" value="ANF_receptor"/>
    <property type="match status" value="1"/>
</dbReference>
<gene>
    <name evidence="6" type="ORF">Ccrd_004852</name>
</gene>
<name>A0A103XLV4_CYNCS</name>
<evidence type="ECO:0000256" key="3">
    <source>
        <dbReference type="ARBA" id="ARBA00022989"/>
    </source>
</evidence>
<keyword evidence="3" id="KW-1133">Transmembrane helix</keyword>
<proteinExistence type="predicted"/>
<dbReference type="GO" id="GO:0016020">
    <property type="term" value="C:membrane"/>
    <property type="evidence" value="ECO:0007669"/>
    <property type="project" value="UniProtKB-SubCell"/>
</dbReference>
<dbReference type="Gene3D" id="3.40.50.2300">
    <property type="match status" value="1"/>
</dbReference>
<reference evidence="6 7" key="1">
    <citation type="journal article" date="2016" name="Sci. Rep.">
        <title>The genome sequence of the outbreeding globe artichoke constructed de novo incorporating a phase-aware low-pass sequencing strategy of F1 progeny.</title>
        <authorList>
            <person name="Scaglione D."/>
            <person name="Reyes-Chin-Wo S."/>
            <person name="Acquadro A."/>
            <person name="Froenicke L."/>
            <person name="Portis E."/>
            <person name="Beitel C."/>
            <person name="Tirone M."/>
            <person name="Mauro R."/>
            <person name="Lo Monaco A."/>
            <person name="Mauromicale G."/>
            <person name="Faccioli P."/>
            <person name="Cattivelli L."/>
            <person name="Rieseberg L."/>
            <person name="Michelmore R."/>
            <person name="Lanteri S."/>
        </authorList>
    </citation>
    <scope>NUCLEOTIDE SEQUENCE [LARGE SCALE GENOMIC DNA]</scope>
    <source>
        <strain evidence="6">2C</strain>
    </source>
</reference>
<evidence type="ECO:0000313" key="7">
    <source>
        <dbReference type="Proteomes" id="UP000243975"/>
    </source>
</evidence>
<sequence length="209" mass="23396">MLIYEASSSSSIIPHLSQAFQQTGGELTHVLPLASSSCSLNDKLKKQKRQVFIIHASLELGIRLFQTAERMEMTGDGYLWLATNEITDLFHSINSTMTSSLKGMVGVTRYLPENIPAFLNFQRKFRSEYPEEEQDEPGIFAVQGYSAVKLLEIDFPENLHNWRPLPATSTEIVSMIGKGYHSVPSRNPVGLKATFSPCVERGFPMPPNM</sequence>
<comment type="subcellular location">
    <subcellularLocation>
        <location evidence="1">Membrane</location>
    </subcellularLocation>
</comment>
<dbReference type="PANTHER" id="PTHR34836:SF9">
    <property type="entry name" value="RECEPTOR LIGAND BINDING REGION DOMAIN-CONTAINING PROTEIN"/>
    <property type="match status" value="1"/>
</dbReference>
<dbReference type="InterPro" id="IPR028082">
    <property type="entry name" value="Peripla_BP_I"/>
</dbReference>
<organism evidence="6 7">
    <name type="scientific">Cynara cardunculus var. scolymus</name>
    <name type="common">Globe artichoke</name>
    <name type="synonym">Cynara scolymus</name>
    <dbReference type="NCBI Taxonomy" id="59895"/>
    <lineage>
        <taxon>Eukaryota</taxon>
        <taxon>Viridiplantae</taxon>
        <taxon>Streptophyta</taxon>
        <taxon>Embryophyta</taxon>
        <taxon>Tracheophyta</taxon>
        <taxon>Spermatophyta</taxon>
        <taxon>Magnoliopsida</taxon>
        <taxon>eudicotyledons</taxon>
        <taxon>Gunneridae</taxon>
        <taxon>Pentapetalae</taxon>
        <taxon>asterids</taxon>
        <taxon>campanulids</taxon>
        <taxon>Asterales</taxon>
        <taxon>Asteraceae</taxon>
        <taxon>Carduoideae</taxon>
        <taxon>Cardueae</taxon>
        <taxon>Carduinae</taxon>
        <taxon>Cynara</taxon>
    </lineage>
</organism>
<dbReference type="InterPro" id="IPR001828">
    <property type="entry name" value="ANF_lig-bd_rcpt"/>
</dbReference>
<protein>
    <submittedName>
        <fullName evidence="6">Extracellular ligand-binding receptor</fullName>
    </submittedName>
</protein>
<keyword evidence="4" id="KW-0472">Membrane</keyword>
<keyword evidence="6" id="KW-0675">Receptor</keyword>
<comment type="caution">
    <text evidence="6">The sequence shown here is derived from an EMBL/GenBank/DDBJ whole genome shotgun (WGS) entry which is preliminary data.</text>
</comment>
<evidence type="ECO:0000313" key="6">
    <source>
        <dbReference type="EMBL" id="KVH93103.1"/>
    </source>
</evidence>
<dbReference type="PANTHER" id="PTHR34836">
    <property type="entry name" value="OS06G0188250 PROTEIN"/>
    <property type="match status" value="1"/>
</dbReference>
<dbReference type="SUPFAM" id="SSF53822">
    <property type="entry name" value="Periplasmic binding protein-like I"/>
    <property type="match status" value="1"/>
</dbReference>
<keyword evidence="7" id="KW-1185">Reference proteome</keyword>
<dbReference type="InterPro" id="IPR015683">
    <property type="entry name" value="Ionotropic_Glu_rcpt"/>
</dbReference>
<dbReference type="Proteomes" id="UP000243975">
    <property type="component" value="Unassembled WGS sequence"/>
</dbReference>
<keyword evidence="2" id="KW-0812">Transmembrane</keyword>
<dbReference type="Gramene" id="KVH93103">
    <property type="protein sequence ID" value="KVH93103"/>
    <property type="gene ID" value="Ccrd_004852"/>
</dbReference>
<feature type="domain" description="Receptor ligand binding region" evidence="5">
    <location>
        <begin position="2"/>
        <end position="151"/>
    </location>
</feature>
<evidence type="ECO:0000259" key="5">
    <source>
        <dbReference type="Pfam" id="PF01094"/>
    </source>
</evidence>
<dbReference type="STRING" id="59895.A0A103XLV4"/>
<evidence type="ECO:0000256" key="4">
    <source>
        <dbReference type="ARBA" id="ARBA00023136"/>
    </source>
</evidence>